<dbReference type="VEuPathDB" id="FungiDB:QG37_07713"/>
<comment type="caution">
    <text evidence="1">The sequence shown here is derived from an EMBL/GenBank/DDBJ whole genome shotgun (WGS) entry which is preliminary data.</text>
</comment>
<dbReference type="EMBL" id="LGST01000062">
    <property type="protein sequence ID" value="KND96001.1"/>
    <property type="molecule type" value="Genomic_DNA"/>
</dbReference>
<proteinExistence type="predicted"/>
<dbReference type="AlphaFoldDB" id="A0A0L0NPC4"/>
<gene>
    <name evidence="1" type="ORF">QG37_07713</name>
</gene>
<name>A0A0L0NPC4_CANAR</name>
<accession>A0A0L0NPC4</accession>
<reference evidence="2" key="1">
    <citation type="journal article" date="2015" name="BMC Genomics">
        <title>Draft genome of a commonly misdiagnosed multidrug resistant pathogen Candida auris.</title>
        <authorList>
            <person name="Chatterjee S."/>
            <person name="Alampalli S.V."/>
            <person name="Nageshan R.K."/>
            <person name="Chettiar S.T."/>
            <person name="Joshi S."/>
            <person name="Tatu U.S."/>
        </authorList>
    </citation>
    <scope>NUCLEOTIDE SEQUENCE [LARGE SCALE GENOMIC DNA]</scope>
    <source>
        <strain evidence="2">6684</strain>
    </source>
</reference>
<dbReference type="Proteomes" id="UP000037122">
    <property type="component" value="Unassembled WGS sequence"/>
</dbReference>
<evidence type="ECO:0000313" key="1">
    <source>
        <dbReference type="EMBL" id="KND96001.1"/>
    </source>
</evidence>
<sequence>MVFLRSGINEYAEFSERRLSKTIFCLFDFFKKELKIQKLVLYLF</sequence>
<evidence type="ECO:0000313" key="2">
    <source>
        <dbReference type="Proteomes" id="UP000037122"/>
    </source>
</evidence>
<protein>
    <submittedName>
        <fullName evidence="1">Uncharacterized protein</fullName>
    </submittedName>
</protein>
<organism evidence="1 2">
    <name type="scientific">Candidozyma auris</name>
    <name type="common">Yeast</name>
    <name type="synonym">Candida auris</name>
    <dbReference type="NCBI Taxonomy" id="498019"/>
    <lineage>
        <taxon>Eukaryota</taxon>
        <taxon>Fungi</taxon>
        <taxon>Dikarya</taxon>
        <taxon>Ascomycota</taxon>
        <taxon>Saccharomycotina</taxon>
        <taxon>Pichiomycetes</taxon>
        <taxon>Metschnikowiaceae</taxon>
        <taxon>Candidozyma</taxon>
    </lineage>
</organism>